<feature type="domain" description="Glycosyltransferase 2-like" evidence="1">
    <location>
        <begin position="8"/>
        <end position="178"/>
    </location>
</feature>
<keyword evidence="3" id="KW-1185">Reference proteome</keyword>
<dbReference type="Gene3D" id="3.90.550.10">
    <property type="entry name" value="Spore Coat Polysaccharide Biosynthesis Protein SpsA, Chain A"/>
    <property type="match status" value="1"/>
</dbReference>
<dbReference type="CDD" id="cd00761">
    <property type="entry name" value="Glyco_tranf_GTA_type"/>
    <property type="match status" value="1"/>
</dbReference>
<dbReference type="Proteomes" id="UP000245533">
    <property type="component" value="Unassembled WGS sequence"/>
</dbReference>
<sequence length="307" mass="34434">MNNQPLITVAICTYNRADYLADTLDALAPQASDPSLCEILVIDNNSTDSTGSVCKDFAGKHTGLEFRYFKEESQGLSFARNRAVHEAAADSILFIDDDVVPDQHFIEAAAGYIERYPDVMCAGGRIFVSFDEADPGWIPKQLMPMFGLHDLGSEVMQYPKSNFPRGGNMMIRREVFDTCGMFDTELGRKAGHLLGSEEKAFFAKVREEGYSLYYWPEMQLHHRIGAKRLTNSYLKRQSEGIGRSERIRVQSSVLSTAVKLLSECIKLFGSLILSLGYLIRGKKRAAALLIRFRIWVLAGFLKPQDPV</sequence>
<dbReference type="InterPro" id="IPR001173">
    <property type="entry name" value="Glyco_trans_2-like"/>
</dbReference>
<dbReference type="InterPro" id="IPR050834">
    <property type="entry name" value="Glycosyltransf_2"/>
</dbReference>
<reference evidence="2 3" key="1">
    <citation type="submission" date="2018-05" db="EMBL/GenBank/DDBJ databases">
        <title>Rhodohalobacter halophilus gen. nov., sp. nov., a moderately halophilic member of the family Balneolaceae.</title>
        <authorList>
            <person name="Liu Z.-W."/>
        </authorList>
    </citation>
    <scope>NUCLEOTIDE SEQUENCE [LARGE SCALE GENOMIC DNA]</scope>
    <source>
        <strain evidence="2 3">8A47</strain>
    </source>
</reference>
<dbReference type="PANTHER" id="PTHR43685">
    <property type="entry name" value="GLYCOSYLTRANSFERASE"/>
    <property type="match status" value="1"/>
</dbReference>
<dbReference type="OrthoDB" id="597270at2"/>
<dbReference type="EMBL" id="QGGB01000010">
    <property type="protein sequence ID" value="PWN05339.1"/>
    <property type="molecule type" value="Genomic_DNA"/>
</dbReference>
<protein>
    <recommendedName>
        <fullName evidence="1">Glycosyltransferase 2-like domain-containing protein</fullName>
    </recommendedName>
</protein>
<comment type="caution">
    <text evidence="2">The sequence shown here is derived from an EMBL/GenBank/DDBJ whole genome shotgun (WGS) entry which is preliminary data.</text>
</comment>
<evidence type="ECO:0000259" key="1">
    <source>
        <dbReference type="Pfam" id="PF00535"/>
    </source>
</evidence>
<dbReference type="InterPro" id="IPR029044">
    <property type="entry name" value="Nucleotide-diphossugar_trans"/>
</dbReference>
<organism evidence="2 3">
    <name type="scientific">Rhodohalobacter mucosus</name>
    <dbReference type="NCBI Taxonomy" id="2079485"/>
    <lineage>
        <taxon>Bacteria</taxon>
        <taxon>Pseudomonadati</taxon>
        <taxon>Balneolota</taxon>
        <taxon>Balneolia</taxon>
        <taxon>Balneolales</taxon>
        <taxon>Balneolaceae</taxon>
        <taxon>Rhodohalobacter</taxon>
    </lineage>
</organism>
<evidence type="ECO:0000313" key="2">
    <source>
        <dbReference type="EMBL" id="PWN05339.1"/>
    </source>
</evidence>
<dbReference type="Pfam" id="PF00535">
    <property type="entry name" value="Glycos_transf_2"/>
    <property type="match status" value="1"/>
</dbReference>
<dbReference type="RefSeq" id="WP_109647895.1">
    <property type="nucleotide sequence ID" value="NZ_QGGB01000010.1"/>
</dbReference>
<dbReference type="AlphaFoldDB" id="A0A316TQ50"/>
<accession>A0A316TQ50</accession>
<name>A0A316TQ50_9BACT</name>
<dbReference type="PANTHER" id="PTHR43685:SF2">
    <property type="entry name" value="GLYCOSYLTRANSFERASE 2-LIKE DOMAIN-CONTAINING PROTEIN"/>
    <property type="match status" value="1"/>
</dbReference>
<proteinExistence type="predicted"/>
<evidence type="ECO:0000313" key="3">
    <source>
        <dbReference type="Proteomes" id="UP000245533"/>
    </source>
</evidence>
<gene>
    <name evidence="2" type="ORF">DDZ15_14830</name>
</gene>
<dbReference type="SUPFAM" id="SSF53448">
    <property type="entry name" value="Nucleotide-diphospho-sugar transferases"/>
    <property type="match status" value="1"/>
</dbReference>